<dbReference type="AlphaFoldDB" id="A0A9W6FNW3"/>
<keyword evidence="2" id="KW-1185">Reference proteome</keyword>
<name>A0A9W6FNW3_9MICO</name>
<reference evidence="1" key="1">
    <citation type="submission" date="2022-12" db="EMBL/GenBank/DDBJ databases">
        <title>Reference genome sequencing for broad-spectrum identification of bacterial and archaeal isolates by mass spectrometry.</title>
        <authorList>
            <person name="Sekiguchi Y."/>
            <person name="Tourlousse D.M."/>
        </authorList>
    </citation>
    <scope>NUCLEOTIDE SEQUENCE</scope>
    <source>
        <strain evidence="1">14</strain>
    </source>
</reference>
<comment type="caution">
    <text evidence="1">The sequence shown here is derived from an EMBL/GenBank/DDBJ whole genome shotgun (WGS) entry which is preliminary data.</text>
</comment>
<protein>
    <submittedName>
        <fullName evidence="1">Uncharacterized protein</fullName>
    </submittedName>
</protein>
<proteinExistence type="predicted"/>
<dbReference type="Proteomes" id="UP001144396">
    <property type="component" value="Unassembled WGS sequence"/>
</dbReference>
<evidence type="ECO:0000313" key="2">
    <source>
        <dbReference type="Proteomes" id="UP001144396"/>
    </source>
</evidence>
<organism evidence="1 2">
    <name type="scientific">Agromyces rhizosphaerae</name>
    <dbReference type="NCBI Taxonomy" id="88374"/>
    <lineage>
        <taxon>Bacteria</taxon>
        <taxon>Bacillati</taxon>
        <taxon>Actinomycetota</taxon>
        <taxon>Actinomycetes</taxon>
        <taxon>Micrococcales</taxon>
        <taxon>Microbacteriaceae</taxon>
        <taxon>Agromyces</taxon>
    </lineage>
</organism>
<accession>A0A9W6FNW3</accession>
<dbReference type="EMBL" id="BSDP01000001">
    <property type="protein sequence ID" value="GLI26850.1"/>
    <property type="molecule type" value="Genomic_DNA"/>
</dbReference>
<evidence type="ECO:0000313" key="1">
    <source>
        <dbReference type="EMBL" id="GLI26850.1"/>
    </source>
</evidence>
<gene>
    <name evidence="1" type="ORF">ARHIZOSPH14_10920</name>
</gene>
<sequence length="50" mass="5390">MDWRVTKNFSMFGASYESVSRVAARPASDEMNITGAWSLATHPTRGGNAG</sequence>